<accession>A0AAE9H675</accession>
<gene>
    <name evidence="1" type="ORF">MXF72_12370</name>
</gene>
<name>A0AAE9H675_ALCFA</name>
<reference evidence="1" key="1">
    <citation type="submission" date="2022-04" db="EMBL/GenBank/DDBJ databases">
        <title>Genomic mining of Alcaligenes faecalis D334 producing ectoin and derivatives.</title>
        <authorList>
            <person name="Doan V.T."/>
            <person name="Quach N.T."/>
            <person name="Vu T.-H.-N."/>
            <person name="Phi Q.-T."/>
        </authorList>
    </citation>
    <scope>NUCLEOTIDE SEQUENCE</scope>
    <source>
        <strain evidence="1">D334</strain>
    </source>
</reference>
<dbReference type="RefSeq" id="WP_247965729.1">
    <property type="nucleotide sequence ID" value="NZ_CP095873.1"/>
</dbReference>
<dbReference type="EMBL" id="CP095873">
    <property type="protein sequence ID" value="UPL20220.1"/>
    <property type="molecule type" value="Genomic_DNA"/>
</dbReference>
<protein>
    <submittedName>
        <fullName evidence="1">Uncharacterized protein</fullName>
    </submittedName>
</protein>
<dbReference type="AlphaFoldDB" id="A0AAE9H675"/>
<evidence type="ECO:0000313" key="2">
    <source>
        <dbReference type="Proteomes" id="UP000830925"/>
    </source>
</evidence>
<sequence>MFKWLLAKSQKAIVRSQEGELLLFVQALRGMTQDELAGLLVASTRQRKNLPDYGINLTEFLEGGVPAGHELYALKIGSIIKDMQKSKDLAAAGALMVWLHSVRAISSPPLRIHGKSLWEELMRGFTFVDAAWYGMFSSGLPLDDTRPDDCLYVPRMLDPRIK</sequence>
<proteinExistence type="predicted"/>
<organism evidence="1 2">
    <name type="scientific">Alcaligenes faecalis</name>
    <dbReference type="NCBI Taxonomy" id="511"/>
    <lineage>
        <taxon>Bacteria</taxon>
        <taxon>Pseudomonadati</taxon>
        <taxon>Pseudomonadota</taxon>
        <taxon>Betaproteobacteria</taxon>
        <taxon>Burkholderiales</taxon>
        <taxon>Alcaligenaceae</taxon>
        <taxon>Alcaligenes</taxon>
    </lineage>
</organism>
<evidence type="ECO:0000313" key="1">
    <source>
        <dbReference type="EMBL" id="UPL20220.1"/>
    </source>
</evidence>
<dbReference type="Proteomes" id="UP000830925">
    <property type="component" value="Chromosome"/>
</dbReference>